<evidence type="ECO:0000256" key="3">
    <source>
        <dbReference type="SAM" id="MobiDB-lite"/>
    </source>
</evidence>
<keyword evidence="4" id="KW-0812">Transmembrane</keyword>
<dbReference type="PANTHER" id="PTHR44170">
    <property type="entry name" value="PROTEIN SIDEKICK"/>
    <property type="match status" value="1"/>
</dbReference>
<proteinExistence type="predicted"/>
<keyword evidence="2" id="KW-1015">Disulfide bond</keyword>
<organism evidence="7 8">
    <name type="scientific">Helobdella robusta</name>
    <name type="common">Californian leech</name>
    <dbReference type="NCBI Taxonomy" id="6412"/>
    <lineage>
        <taxon>Eukaryota</taxon>
        <taxon>Metazoa</taxon>
        <taxon>Spiralia</taxon>
        <taxon>Lophotrochozoa</taxon>
        <taxon>Annelida</taxon>
        <taxon>Clitellata</taxon>
        <taxon>Hirudinea</taxon>
        <taxon>Rhynchobdellida</taxon>
        <taxon>Glossiphoniidae</taxon>
        <taxon>Helobdella</taxon>
    </lineage>
</organism>
<accession>T1F2E0</accession>
<dbReference type="EMBL" id="AMQM01003416">
    <property type="status" value="NOT_ANNOTATED_CDS"/>
    <property type="molecule type" value="Genomic_DNA"/>
</dbReference>
<reference evidence="6 8" key="2">
    <citation type="journal article" date="2013" name="Nature">
        <title>Insights into bilaterian evolution from three spiralian genomes.</title>
        <authorList>
            <person name="Simakov O."/>
            <person name="Marletaz F."/>
            <person name="Cho S.J."/>
            <person name="Edsinger-Gonzales E."/>
            <person name="Havlak P."/>
            <person name="Hellsten U."/>
            <person name="Kuo D.H."/>
            <person name="Larsson T."/>
            <person name="Lv J."/>
            <person name="Arendt D."/>
            <person name="Savage R."/>
            <person name="Osoegawa K."/>
            <person name="de Jong P."/>
            <person name="Grimwood J."/>
            <person name="Chapman J.A."/>
            <person name="Shapiro H."/>
            <person name="Aerts A."/>
            <person name="Otillar R.P."/>
            <person name="Terry A.Y."/>
            <person name="Boore J.L."/>
            <person name="Grigoriev I.V."/>
            <person name="Lindberg D.R."/>
            <person name="Seaver E.C."/>
            <person name="Weisblat D.A."/>
            <person name="Putnam N.H."/>
            <person name="Rokhsar D.S."/>
        </authorList>
    </citation>
    <scope>NUCLEOTIDE SEQUENCE</scope>
</reference>
<dbReference type="InterPro" id="IPR013783">
    <property type="entry name" value="Ig-like_fold"/>
</dbReference>
<keyword evidence="1" id="KW-0677">Repeat</keyword>
<feature type="region of interest" description="Disordered" evidence="3">
    <location>
        <begin position="438"/>
        <end position="461"/>
    </location>
</feature>
<dbReference type="STRING" id="6412.T1F2E0"/>
<keyword evidence="4" id="KW-0472">Membrane</keyword>
<feature type="region of interest" description="Disordered" evidence="3">
    <location>
        <begin position="245"/>
        <end position="279"/>
    </location>
</feature>
<dbReference type="InterPro" id="IPR003599">
    <property type="entry name" value="Ig_sub"/>
</dbReference>
<dbReference type="SMART" id="SM00060">
    <property type="entry name" value="FN3"/>
    <property type="match status" value="2"/>
</dbReference>
<dbReference type="EMBL" id="AMQM01003415">
    <property type="status" value="NOT_ANNOTATED_CDS"/>
    <property type="molecule type" value="Genomic_DNA"/>
</dbReference>
<feature type="region of interest" description="Disordered" evidence="3">
    <location>
        <begin position="1123"/>
        <end position="1147"/>
    </location>
</feature>
<feature type="domain" description="Ig-like" evidence="5">
    <location>
        <begin position="45"/>
        <end position="123"/>
    </location>
</feature>
<feature type="compositionally biased region" description="Acidic residues" evidence="3">
    <location>
        <begin position="259"/>
        <end position="271"/>
    </location>
</feature>
<feature type="compositionally biased region" description="Low complexity" evidence="3">
    <location>
        <begin position="1087"/>
        <end position="1097"/>
    </location>
</feature>
<dbReference type="EnsemblMetazoa" id="HelroT169863">
    <property type="protein sequence ID" value="HelroP169863"/>
    <property type="gene ID" value="HelroG169863"/>
</dbReference>
<feature type="domain" description="Ig-like" evidence="5">
    <location>
        <begin position="170"/>
        <end position="255"/>
    </location>
</feature>
<dbReference type="InterPro" id="IPR003598">
    <property type="entry name" value="Ig_sub2"/>
</dbReference>
<dbReference type="EMBL" id="KB096134">
    <property type="protein sequence ID" value="ESO08127.1"/>
    <property type="molecule type" value="Genomic_DNA"/>
</dbReference>
<dbReference type="AlphaFoldDB" id="T1F2E0"/>
<dbReference type="Gene3D" id="2.60.40.10">
    <property type="entry name" value="Immunoglobulins"/>
    <property type="match status" value="3"/>
</dbReference>
<sequence>MAFGVLLSSEVKLELAVLKQEQPNNKDNNNNNNNYNNNNNSNNKQSVKILEATQGSNLVIKCPAVISRPPPSYSITFNNASLRLIDRHVLTSFGLFQILKVDSSDEGVYRCVASNNVSSSSLTLEPAFQLAIVKQDRHRDGQRRTVTDRHSQLVETAEFRYRLKVASADDRVKLYVPSKNVTLTSKQNLTLECLTSGPSDVNVTWGKYGGYFTSSKTQQKSGRLTITNVQRNDIGTYECKVYPNNNNADINNNINNNNNDDDDSRNEEDDGSSSRGVNQKVVTETVSVMVYDTTVTLSNINEKQEGIYQCFASNLIGSANSAARLILSRSNQVKDQRQNNIEIYNSINNNDNDIEEEWRKKTTPAIVVIVTKDAKYRRWDTIDDMVSYNDRSYVVSNDIMLPGKTYRFRICLFDARRPRPCRFSQESNKLFITDDQQQPIESQHQQQHQQQIKTQHQHQQPIELQHSNVVKPPQPIIVEASSPSCTEILIRWQVPGYDIQDIDGVYSISTNDYDDDDDDDDDDYNYNDDDDDDDVAGSHDYDTDLHYNNDDNGRDDEGDDDDDVNNDYLNDVYDANDDDDDDPKLNESNTYGNNYVKKGLNNKKINGDNNNNNNNNNNPKNNNKNKRRKINGKTRRDRRSVRKGIQHFYIHYAPYEHQTAVQTLKVDSGRSRDVLVAKLKPSTAYLFKMQSVFYDENESDYSKPIVECQLPANHINNEYNNNINNNINNNNNFDYNNNINDNNNRFNYKNEKQTKSTSPKNLQNVASPDFASQSLYVIGGVMSVLVVAAFVAAVAICCYKKKKKNGCNDKNPHLNQSLMHCYQGSHHHHHLIGPNETVCSTHLPSCNGHCTLGGGTVEYCQPMNVEDSVRALPIGSKFQANCTKLPPELTLPHPPHQQFSCQKSLTYSKCTNISNNITDEGVLYDQLTDPEDRNCTTINNNNKNNNINDINNSNFAVCSNINSCSSNGSGSHSHNSSSNNNNNEILLNYTSNNNINNNNNANSACILNFNSFQQQQQVATNQPQPLTSDAYWVLENQSNLNNNINNNNTNTNNINNNNYSNPHSDESVSGESSGGYYVTNHNVATDNHNYPHNNNNNKSLFLQQQQNQQLFLQKPALNTTSESMLENNHHSRKNNPTSPSTRLANPNFNSTNQLTQPFIQPQMYCLTRNNVTNCEKDHDDGNDIMA</sequence>
<dbReference type="InterPro" id="IPR007110">
    <property type="entry name" value="Ig-like_dom"/>
</dbReference>
<dbReference type="Proteomes" id="UP000015101">
    <property type="component" value="Unassembled WGS sequence"/>
</dbReference>
<dbReference type="Pfam" id="PF13927">
    <property type="entry name" value="Ig_3"/>
    <property type="match status" value="2"/>
</dbReference>
<evidence type="ECO:0000313" key="6">
    <source>
        <dbReference type="EMBL" id="ESO08127.1"/>
    </source>
</evidence>
<feature type="region of interest" description="Disordered" evidence="3">
    <location>
        <begin position="20"/>
        <end position="43"/>
    </location>
</feature>
<dbReference type="SUPFAM" id="SSF48726">
    <property type="entry name" value="Immunoglobulin"/>
    <property type="match status" value="3"/>
</dbReference>
<dbReference type="PROSITE" id="PS50835">
    <property type="entry name" value="IG_LIKE"/>
    <property type="match status" value="2"/>
</dbReference>
<feature type="region of interest" description="Disordered" evidence="3">
    <location>
        <begin position="508"/>
        <end position="641"/>
    </location>
</feature>
<feature type="compositionally biased region" description="Acidic residues" evidence="3">
    <location>
        <begin position="553"/>
        <end position="565"/>
    </location>
</feature>
<dbReference type="GeneID" id="20202990"/>
<name>T1F2E0_HELRO</name>
<feature type="compositionally biased region" description="Acidic residues" evidence="3">
    <location>
        <begin position="512"/>
        <end position="535"/>
    </location>
</feature>
<reference evidence="7" key="3">
    <citation type="submission" date="2015-06" db="UniProtKB">
        <authorList>
            <consortium name="EnsemblMetazoa"/>
        </authorList>
    </citation>
    <scope>IDENTIFICATION</scope>
</reference>
<dbReference type="KEGG" id="hro:HELRODRAFT_169863"/>
<keyword evidence="4" id="KW-1133">Transmembrane helix</keyword>
<dbReference type="InParanoid" id="T1F2E0"/>
<dbReference type="SMART" id="SM00408">
    <property type="entry name" value="IGc2"/>
    <property type="match status" value="2"/>
</dbReference>
<feature type="compositionally biased region" description="Polar residues" evidence="3">
    <location>
        <begin position="1134"/>
        <end position="1147"/>
    </location>
</feature>
<feature type="compositionally biased region" description="Low complexity" evidence="3">
    <location>
        <begin position="597"/>
        <end position="622"/>
    </location>
</feature>
<dbReference type="OrthoDB" id="9998697at2759"/>
<evidence type="ECO:0000256" key="4">
    <source>
        <dbReference type="SAM" id="Phobius"/>
    </source>
</evidence>
<dbReference type="InterPro" id="IPR003961">
    <property type="entry name" value="FN3_dom"/>
</dbReference>
<feature type="transmembrane region" description="Helical" evidence="4">
    <location>
        <begin position="775"/>
        <end position="799"/>
    </location>
</feature>
<dbReference type="CTD" id="20202990"/>
<keyword evidence="8" id="KW-1185">Reference proteome</keyword>
<evidence type="ECO:0000259" key="5">
    <source>
        <dbReference type="PROSITE" id="PS50835"/>
    </source>
</evidence>
<evidence type="ECO:0000313" key="8">
    <source>
        <dbReference type="Proteomes" id="UP000015101"/>
    </source>
</evidence>
<evidence type="ECO:0000256" key="2">
    <source>
        <dbReference type="ARBA" id="ARBA00023157"/>
    </source>
</evidence>
<dbReference type="InterPro" id="IPR036179">
    <property type="entry name" value="Ig-like_dom_sf"/>
</dbReference>
<dbReference type="HOGENOM" id="CLU_272405_0_0_1"/>
<feature type="compositionally biased region" description="Low complexity" evidence="3">
    <location>
        <begin position="1043"/>
        <end position="1078"/>
    </location>
</feature>
<dbReference type="CDD" id="cd00096">
    <property type="entry name" value="Ig"/>
    <property type="match status" value="1"/>
</dbReference>
<dbReference type="SMART" id="SM00409">
    <property type="entry name" value="IG"/>
    <property type="match status" value="2"/>
</dbReference>
<feature type="compositionally biased region" description="Low complexity" evidence="3">
    <location>
        <begin position="25"/>
        <end position="43"/>
    </location>
</feature>
<feature type="compositionally biased region" description="Low complexity" evidence="3">
    <location>
        <begin position="438"/>
        <end position="460"/>
    </location>
</feature>
<dbReference type="GO" id="GO:0098609">
    <property type="term" value="P:cell-cell adhesion"/>
    <property type="evidence" value="ECO:0000318"/>
    <property type="project" value="GO_Central"/>
</dbReference>
<protein>
    <recommendedName>
        <fullName evidence="5">Ig-like domain-containing protein</fullName>
    </recommendedName>
</protein>
<feature type="compositionally biased region" description="Low complexity" evidence="3">
    <location>
        <begin position="245"/>
        <end position="258"/>
    </location>
</feature>
<dbReference type="PANTHER" id="PTHR44170:SF54">
    <property type="entry name" value="FI24025P1"/>
    <property type="match status" value="1"/>
</dbReference>
<evidence type="ECO:0000313" key="7">
    <source>
        <dbReference type="EnsemblMetazoa" id="HelroP169863"/>
    </source>
</evidence>
<gene>
    <name evidence="7" type="primary">20202990</name>
    <name evidence="6" type="ORF">HELRODRAFT_169863</name>
</gene>
<reference evidence="8" key="1">
    <citation type="submission" date="2012-12" db="EMBL/GenBank/DDBJ databases">
        <authorList>
            <person name="Hellsten U."/>
            <person name="Grimwood J."/>
            <person name="Chapman J.A."/>
            <person name="Shapiro H."/>
            <person name="Aerts A."/>
            <person name="Otillar R.P."/>
            <person name="Terry A.Y."/>
            <person name="Boore J.L."/>
            <person name="Simakov O."/>
            <person name="Marletaz F."/>
            <person name="Cho S.-J."/>
            <person name="Edsinger-Gonzales E."/>
            <person name="Havlak P."/>
            <person name="Kuo D.-H."/>
            <person name="Larsson T."/>
            <person name="Lv J."/>
            <person name="Arendt D."/>
            <person name="Savage R."/>
            <person name="Osoegawa K."/>
            <person name="de Jong P."/>
            <person name="Lindberg D.R."/>
            <person name="Seaver E.C."/>
            <person name="Weisblat D.A."/>
            <person name="Putnam N.H."/>
            <person name="Grigoriev I.V."/>
            <person name="Rokhsar D.S."/>
        </authorList>
    </citation>
    <scope>NUCLEOTIDE SEQUENCE</scope>
</reference>
<feature type="compositionally biased region" description="Basic and acidic residues" evidence="3">
    <location>
        <begin position="536"/>
        <end position="552"/>
    </location>
</feature>
<feature type="compositionally biased region" description="Basic residues" evidence="3">
    <location>
        <begin position="623"/>
        <end position="641"/>
    </location>
</feature>
<feature type="region of interest" description="Disordered" evidence="3">
    <location>
        <begin position="1043"/>
        <end position="1097"/>
    </location>
</feature>
<dbReference type="RefSeq" id="XP_009013916.1">
    <property type="nucleotide sequence ID" value="XM_009015668.1"/>
</dbReference>
<evidence type="ECO:0000256" key="1">
    <source>
        <dbReference type="ARBA" id="ARBA00022737"/>
    </source>
</evidence>